<dbReference type="SUPFAM" id="SSF46894">
    <property type="entry name" value="C-terminal effector domain of the bipartite response regulators"/>
    <property type="match status" value="1"/>
</dbReference>
<dbReference type="PRINTS" id="PR00038">
    <property type="entry name" value="HTHLUXR"/>
</dbReference>
<dbReference type="PROSITE" id="PS00622">
    <property type="entry name" value="HTH_LUXR_1"/>
    <property type="match status" value="1"/>
</dbReference>
<dbReference type="Proteomes" id="UP000317371">
    <property type="component" value="Unassembled WGS sequence"/>
</dbReference>
<accession>A0A540VHZ6</accession>
<proteinExistence type="predicted"/>
<dbReference type="InterPro" id="IPR016032">
    <property type="entry name" value="Sig_transdc_resp-reg_C-effctor"/>
</dbReference>
<dbReference type="Gene3D" id="3.40.50.2300">
    <property type="match status" value="1"/>
</dbReference>
<dbReference type="EMBL" id="VIGC01000008">
    <property type="protein sequence ID" value="TQE96389.1"/>
    <property type="molecule type" value="Genomic_DNA"/>
</dbReference>
<dbReference type="SUPFAM" id="SSF52172">
    <property type="entry name" value="CheY-like"/>
    <property type="match status" value="1"/>
</dbReference>
<feature type="modified residue" description="4-aspartylphosphate" evidence="3">
    <location>
        <position position="56"/>
    </location>
</feature>
<reference evidence="6 7" key="1">
    <citation type="submission" date="2019-06" db="EMBL/GenBank/DDBJ databases">
        <title>Genome sequence of Litorilinea aerophila BAA-2444.</title>
        <authorList>
            <person name="Maclea K.S."/>
            <person name="Maurais E.G."/>
            <person name="Iannazzi L.C."/>
        </authorList>
    </citation>
    <scope>NUCLEOTIDE SEQUENCE [LARGE SCALE GENOMIC DNA]</scope>
    <source>
        <strain evidence="6 7">ATCC BAA-2444</strain>
    </source>
</reference>
<evidence type="ECO:0000313" key="6">
    <source>
        <dbReference type="EMBL" id="TQE96389.1"/>
    </source>
</evidence>
<dbReference type="OrthoDB" id="9779069at2"/>
<evidence type="ECO:0000313" key="7">
    <source>
        <dbReference type="Proteomes" id="UP000317371"/>
    </source>
</evidence>
<dbReference type="InterPro" id="IPR039420">
    <property type="entry name" value="WalR-like"/>
</dbReference>
<dbReference type="Pfam" id="PF00196">
    <property type="entry name" value="GerE"/>
    <property type="match status" value="1"/>
</dbReference>
<dbReference type="GO" id="GO:0000160">
    <property type="term" value="P:phosphorelay signal transduction system"/>
    <property type="evidence" value="ECO:0007669"/>
    <property type="project" value="InterPro"/>
</dbReference>
<dbReference type="CDD" id="cd06170">
    <property type="entry name" value="LuxR_C_like"/>
    <property type="match status" value="1"/>
</dbReference>
<dbReference type="InParanoid" id="A0A540VHZ6"/>
<evidence type="ECO:0000259" key="5">
    <source>
        <dbReference type="PROSITE" id="PS50110"/>
    </source>
</evidence>
<dbReference type="Pfam" id="PF00072">
    <property type="entry name" value="Response_reg"/>
    <property type="match status" value="1"/>
</dbReference>
<keyword evidence="1 3" id="KW-0597">Phosphoprotein</keyword>
<dbReference type="RefSeq" id="WP_141609534.1">
    <property type="nucleotide sequence ID" value="NZ_VIGC02000008.1"/>
</dbReference>
<keyword evidence="2" id="KW-0238">DNA-binding</keyword>
<dbReference type="PANTHER" id="PTHR43214">
    <property type="entry name" value="TWO-COMPONENT RESPONSE REGULATOR"/>
    <property type="match status" value="1"/>
</dbReference>
<dbReference type="GO" id="GO:0006355">
    <property type="term" value="P:regulation of DNA-templated transcription"/>
    <property type="evidence" value="ECO:0007669"/>
    <property type="project" value="InterPro"/>
</dbReference>
<dbReference type="InterPro" id="IPR058245">
    <property type="entry name" value="NreC/VraR/RcsB-like_REC"/>
</dbReference>
<feature type="domain" description="Response regulatory" evidence="5">
    <location>
        <begin position="5"/>
        <end position="121"/>
    </location>
</feature>
<name>A0A540VHZ6_9CHLR</name>
<feature type="domain" description="HTH luxR-type" evidence="4">
    <location>
        <begin position="141"/>
        <end position="206"/>
    </location>
</feature>
<comment type="caution">
    <text evidence="6">The sequence shown here is derived from an EMBL/GenBank/DDBJ whole genome shotgun (WGS) entry which is preliminary data.</text>
</comment>
<dbReference type="InterPro" id="IPR001789">
    <property type="entry name" value="Sig_transdc_resp-reg_receiver"/>
</dbReference>
<sequence length="215" mass="23188">MHPIHVLLVDDHAVVRKGIRDFLAEDPEIRVIAEAADGGEAWALLTRQQPDVAVLDIRMPGLSGIELTKRIKAHYPQVRVLILTAYDDEPYVFALLRAGADGYILKTADSGELIRAVKTVAAGKAVLDAEIAPKVIAGLTGAGSLEPLSDRELDVLRGVAKGWTNREIGQRLGISDRTVQGHLANIFGKLHVASRTEAVTVALQQGLITLEDTQP</sequence>
<evidence type="ECO:0000256" key="2">
    <source>
        <dbReference type="ARBA" id="ARBA00023125"/>
    </source>
</evidence>
<evidence type="ECO:0000259" key="4">
    <source>
        <dbReference type="PROSITE" id="PS50043"/>
    </source>
</evidence>
<organism evidence="6 7">
    <name type="scientific">Litorilinea aerophila</name>
    <dbReference type="NCBI Taxonomy" id="1204385"/>
    <lineage>
        <taxon>Bacteria</taxon>
        <taxon>Bacillati</taxon>
        <taxon>Chloroflexota</taxon>
        <taxon>Caldilineae</taxon>
        <taxon>Caldilineales</taxon>
        <taxon>Caldilineaceae</taxon>
        <taxon>Litorilinea</taxon>
    </lineage>
</organism>
<dbReference type="InterPro" id="IPR011006">
    <property type="entry name" value="CheY-like_superfamily"/>
</dbReference>
<dbReference type="GO" id="GO:0003677">
    <property type="term" value="F:DNA binding"/>
    <property type="evidence" value="ECO:0007669"/>
    <property type="project" value="UniProtKB-KW"/>
</dbReference>
<dbReference type="AlphaFoldDB" id="A0A540VHZ6"/>
<dbReference type="SMART" id="SM00448">
    <property type="entry name" value="REC"/>
    <property type="match status" value="1"/>
</dbReference>
<dbReference type="InterPro" id="IPR000792">
    <property type="entry name" value="Tscrpt_reg_LuxR_C"/>
</dbReference>
<dbReference type="PROSITE" id="PS50110">
    <property type="entry name" value="RESPONSE_REGULATORY"/>
    <property type="match status" value="1"/>
</dbReference>
<dbReference type="SMART" id="SM00421">
    <property type="entry name" value="HTH_LUXR"/>
    <property type="match status" value="1"/>
</dbReference>
<evidence type="ECO:0000256" key="1">
    <source>
        <dbReference type="ARBA" id="ARBA00022553"/>
    </source>
</evidence>
<dbReference type="CDD" id="cd17535">
    <property type="entry name" value="REC_NarL-like"/>
    <property type="match status" value="1"/>
</dbReference>
<gene>
    <name evidence="6" type="ORF">FKZ61_07815</name>
</gene>
<keyword evidence="7" id="KW-1185">Reference proteome</keyword>
<protein>
    <submittedName>
        <fullName evidence="6">Response regulator transcription factor</fullName>
    </submittedName>
</protein>
<evidence type="ECO:0000256" key="3">
    <source>
        <dbReference type="PROSITE-ProRule" id="PRU00169"/>
    </source>
</evidence>
<dbReference type="PROSITE" id="PS50043">
    <property type="entry name" value="HTH_LUXR_2"/>
    <property type="match status" value="1"/>
</dbReference>